<gene>
    <name evidence="3" type="ORF">RQP53_10905</name>
</gene>
<dbReference type="Proteomes" id="UP001246372">
    <property type="component" value="Unassembled WGS sequence"/>
</dbReference>
<dbReference type="Pfam" id="PF00497">
    <property type="entry name" value="SBP_bac_3"/>
    <property type="match status" value="1"/>
</dbReference>
<evidence type="ECO:0000313" key="3">
    <source>
        <dbReference type="EMBL" id="MDT8999777.1"/>
    </source>
</evidence>
<name>A0ABU3PB38_9BURK</name>
<dbReference type="RefSeq" id="WP_315650333.1">
    <property type="nucleotide sequence ID" value="NZ_JAVXZY010000003.1"/>
</dbReference>
<reference evidence="3" key="1">
    <citation type="submission" date="2023-09" db="EMBL/GenBank/DDBJ databases">
        <title>Paucibacter sp. APW11 Genome sequencing and assembly.</title>
        <authorList>
            <person name="Kim I."/>
        </authorList>
    </citation>
    <scope>NUCLEOTIDE SEQUENCE</scope>
    <source>
        <strain evidence="3">APW11</strain>
    </source>
</reference>
<comment type="caution">
    <text evidence="3">The sequence shown here is derived from an EMBL/GenBank/DDBJ whole genome shotgun (WGS) entry which is preliminary data.</text>
</comment>
<accession>A0ABU3PB38</accession>
<dbReference type="PANTHER" id="PTHR35936">
    <property type="entry name" value="MEMBRANE-BOUND LYTIC MUREIN TRANSGLYCOSYLASE F"/>
    <property type="match status" value="1"/>
</dbReference>
<evidence type="ECO:0000313" key="4">
    <source>
        <dbReference type="Proteomes" id="UP001246372"/>
    </source>
</evidence>
<dbReference type="SUPFAM" id="SSF53850">
    <property type="entry name" value="Periplasmic binding protein-like II"/>
    <property type="match status" value="1"/>
</dbReference>
<evidence type="ECO:0000256" key="1">
    <source>
        <dbReference type="ARBA" id="ARBA00022729"/>
    </source>
</evidence>
<dbReference type="InterPro" id="IPR001638">
    <property type="entry name" value="Solute-binding_3/MltF_N"/>
</dbReference>
<evidence type="ECO:0000259" key="2">
    <source>
        <dbReference type="SMART" id="SM00062"/>
    </source>
</evidence>
<protein>
    <submittedName>
        <fullName evidence="3">Transporter substrate-binding domain-containing protein</fullName>
    </submittedName>
</protein>
<keyword evidence="1" id="KW-0732">Signal</keyword>
<sequence>MPCLAAEPVPLCVGNYPPYNSHELPDNGPVLQIATEAFRHVGLPVSISFLPWVRLLKQAEAGECAIVGIWRNAERDRLYDFSAPIVRQELGLFGPVGTPVKQLSGQLIGVERGSYLPAQLLEKDVLRYQVLGVRQNFTMLHHGRIALAFADRAAGEYLLRQQPEMALKIEWKEPRLEFKDAYLAGHRRYPLARAWVQAFDRGLSAMKADGSYQRILKKAGLLAPS</sequence>
<dbReference type="SMART" id="SM00062">
    <property type="entry name" value="PBPb"/>
    <property type="match status" value="1"/>
</dbReference>
<feature type="domain" description="Solute-binding protein family 3/N-terminal" evidence="2">
    <location>
        <begin position="8"/>
        <end position="219"/>
    </location>
</feature>
<dbReference type="Gene3D" id="3.40.190.10">
    <property type="entry name" value="Periplasmic binding protein-like II"/>
    <property type="match status" value="2"/>
</dbReference>
<keyword evidence="4" id="KW-1185">Reference proteome</keyword>
<proteinExistence type="predicted"/>
<dbReference type="PANTHER" id="PTHR35936:SF25">
    <property type="entry name" value="ABC TRANSPORTER SUBSTRATE-BINDING PROTEIN"/>
    <property type="match status" value="1"/>
</dbReference>
<dbReference type="EMBL" id="JAVXZY010000003">
    <property type="protein sequence ID" value="MDT8999777.1"/>
    <property type="molecule type" value="Genomic_DNA"/>
</dbReference>
<organism evidence="3 4">
    <name type="scientific">Roseateles aquae</name>
    <dbReference type="NCBI Taxonomy" id="3077235"/>
    <lineage>
        <taxon>Bacteria</taxon>
        <taxon>Pseudomonadati</taxon>
        <taxon>Pseudomonadota</taxon>
        <taxon>Betaproteobacteria</taxon>
        <taxon>Burkholderiales</taxon>
        <taxon>Sphaerotilaceae</taxon>
        <taxon>Roseateles</taxon>
    </lineage>
</organism>